<dbReference type="NCBIfam" id="TIGR02159">
    <property type="entry name" value="PA_CoA_Oxy4"/>
    <property type="match status" value="1"/>
</dbReference>
<dbReference type="PANTHER" id="PTHR42831:SF3">
    <property type="entry name" value="1,2-PHENYLACETYL-COA EPOXIDASE, SUBUNIT D-RELATED"/>
    <property type="match status" value="1"/>
</dbReference>
<feature type="domain" description="PaaD zinc beta ribbon" evidence="2">
    <location>
        <begin position="156"/>
        <end position="205"/>
    </location>
</feature>
<evidence type="ECO:0000313" key="4">
    <source>
        <dbReference type="Proteomes" id="UP000242999"/>
    </source>
</evidence>
<dbReference type="EMBL" id="FNYH01000008">
    <property type="protein sequence ID" value="SEI70921.1"/>
    <property type="molecule type" value="Genomic_DNA"/>
</dbReference>
<evidence type="ECO:0000313" key="3">
    <source>
        <dbReference type="EMBL" id="SEI70921.1"/>
    </source>
</evidence>
<accession>A0A1H6ST17</accession>
<dbReference type="InterPro" id="IPR002744">
    <property type="entry name" value="MIP18-like"/>
</dbReference>
<dbReference type="Pfam" id="PF01883">
    <property type="entry name" value="FeS_assembly_P"/>
    <property type="match status" value="1"/>
</dbReference>
<protein>
    <submittedName>
        <fullName evidence="3">Ring-1,2-phenylacetyl-CoA epoxidase subunit PaaD</fullName>
    </submittedName>
</protein>
<dbReference type="RefSeq" id="WP_093310080.1">
    <property type="nucleotide sequence ID" value="NZ_FNYH01000008.1"/>
</dbReference>
<dbReference type="STRING" id="64971.SAMN05421831_10836"/>
<feature type="domain" description="MIP18 family-like" evidence="1">
    <location>
        <begin position="52"/>
        <end position="112"/>
    </location>
</feature>
<evidence type="ECO:0000259" key="2">
    <source>
        <dbReference type="Pfam" id="PF23451"/>
    </source>
</evidence>
<dbReference type="InterPro" id="IPR056572">
    <property type="entry name" value="Zn_ribbon_PaaD"/>
</dbReference>
<keyword evidence="4" id="KW-1185">Reference proteome</keyword>
<proteinExistence type="predicted"/>
<evidence type="ECO:0000259" key="1">
    <source>
        <dbReference type="Pfam" id="PF01883"/>
    </source>
</evidence>
<dbReference type="InterPro" id="IPR034904">
    <property type="entry name" value="FSCA_dom_sf"/>
</dbReference>
<sequence length="207" mass="22742">MAQAHDNAPDHPVHYQVPELTDSLEASLRSADLITTDRGRTLDFHGRRPSLDEVWALLAQVADPEVPVVSVVDLGIVRELVWAKEVLQVYITPTYSGCPATELIESEIKLALMQAGIAQVSMHQRISPAWTTDWITAQGRAKLKAYGIAPPEGSASKAALFGQVQEVTCPHCNSQNTQRISDFGSTACKSLYKCNACLEPFEYFKCI</sequence>
<dbReference type="Pfam" id="PF23451">
    <property type="entry name" value="Zn_ribbon_PaaD"/>
    <property type="match status" value="1"/>
</dbReference>
<dbReference type="Gene3D" id="3.30.300.130">
    <property type="entry name" value="Fe-S cluster assembly (FSCA)"/>
    <property type="match status" value="1"/>
</dbReference>
<dbReference type="InterPro" id="IPR052339">
    <property type="entry name" value="Fe-S_Maturation_MIP18"/>
</dbReference>
<gene>
    <name evidence="3" type="ORF">SAMN05421831_10836</name>
</gene>
<name>A0A1H6ST17_9GAMM</name>
<dbReference type="OrthoDB" id="3684942at2"/>
<dbReference type="Proteomes" id="UP000242999">
    <property type="component" value="Unassembled WGS sequence"/>
</dbReference>
<dbReference type="SUPFAM" id="SSF117916">
    <property type="entry name" value="Fe-S cluster assembly (FSCA) domain-like"/>
    <property type="match status" value="1"/>
</dbReference>
<dbReference type="InterPro" id="IPR011883">
    <property type="entry name" value="PaaD-like"/>
</dbReference>
<reference evidence="4" key="1">
    <citation type="submission" date="2016-10" db="EMBL/GenBank/DDBJ databases">
        <authorList>
            <person name="Varghese N."/>
            <person name="Submissions S."/>
        </authorList>
    </citation>
    <scope>NUCLEOTIDE SEQUENCE [LARGE SCALE GENOMIC DNA]</scope>
    <source>
        <strain evidence="4">DSM 7165</strain>
    </source>
</reference>
<dbReference type="PANTHER" id="PTHR42831">
    <property type="entry name" value="FE-S PROTEIN MATURATION AUXILIARY FACTOR YITW"/>
    <property type="match status" value="1"/>
</dbReference>
<dbReference type="AlphaFoldDB" id="A0A1H6ST17"/>
<organism evidence="3 4">
    <name type="scientific">Allopseudospirillum japonicum</name>
    <dbReference type="NCBI Taxonomy" id="64971"/>
    <lineage>
        <taxon>Bacteria</taxon>
        <taxon>Pseudomonadati</taxon>
        <taxon>Pseudomonadota</taxon>
        <taxon>Gammaproteobacteria</taxon>
        <taxon>Oceanospirillales</taxon>
        <taxon>Oceanospirillaceae</taxon>
        <taxon>Allopseudospirillum</taxon>
    </lineage>
</organism>